<evidence type="ECO:0000313" key="2">
    <source>
        <dbReference type="EMBL" id="CAL8090041.1"/>
    </source>
</evidence>
<evidence type="ECO:0000313" key="3">
    <source>
        <dbReference type="Proteomes" id="UP001642540"/>
    </source>
</evidence>
<accession>A0ABP1Q7F3</accession>
<proteinExistence type="predicted"/>
<dbReference type="Proteomes" id="UP001642540">
    <property type="component" value="Unassembled WGS sequence"/>
</dbReference>
<feature type="compositionally biased region" description="Low complexity" evidence="1">
    <location>
        <begin position="200"/>
        <end position="211"/>
    </location>
</feature>
<feature type="compositionally biased region" description="Polar residues" evidence="1">
    <location>
        <begin position="92"/>
        <end position="106"/>
    </location>
</feature>
<feature type="compositionally biased region" description="Low complexity" evidence="1">
    <location>
        <begin position="989"/>
        <end position="1007"/>
    </location>
</feature>
<feature type="region of interest" description="Disordered" evidence="1">
    <location>
        <begin position="432"/>
        <end position="454"/>
    </location>
</feature>
<feature type="region of interest" description="Disordered" evidence="1">
    <location>
        <begin position="180"/>
        <end position="257"/>
    </location>
</feature>
<dbReference type="PANTHER" id="PTHR13594:SF1">
    <property type="entry name" value="CENTRIOLAR COILED-COIL PROTEIN OF 110 KDA"/>
    <property type="match status" value="1"/>
</dbReference>
<feature type="compositionally biased region" description="Low complexity" evidence="1">
    <location>
        <begin position="180"/>
        <end position="190"/>
    </location>
</feature>
<keyword evidence="3" id="KW-1185">Reference proteome</keyword>
<feature type="compositionally biased region" description="Low complexity" evidence="1">
    <location>
        <begin position="435"/>
        <end position="446"/>
    </location>
</feature>
<dbReference type="EMBL" id="CAXLJM020000024">
    <property type="protein sequence ID" value="CAL8090041.1"/>
    <property type="molecule type" value="Genomic_DNA"/>
</dbReference>
<feature type="region of interest" description="Disordered" evidence="1">
    <location>
        <begin position="908"/>
        <end position="1024"/>
    </location>
</feature>
<name>A0ABP1Q7F3_9HEXA</name>
<organism evidence="2 3">
    <name type="scientific">Orchesella dallaii</name>
    <dbReference type="NCBI Taxonomy" id="48710"/>
    <lineage>
        <taxon>Eukaryota</taxon>
        <taxon>Metazoa</taxon>
        <taxon>Ecdysozoa</taxon>
        <taxon>Arthropoda</taxon>
        <taxon>Hexapoda</taxon>
        <taxon>Collembola</taxon>
        <taxon>Entomobryomorpha</taxon>
        <taxon>Entomobryoidea</taxon>
        <taxon>Orchesellidae</taxon>
        <taxon>Orchesellinae</taxon>
        <taxon>Orchesella</taxon>
    </lineage>
</organism>
<evidence type="ECO:0000256" key="1">
    <source>
        <dbReference type="SAM" id="MobiDB-lite"/>
    </source>
</evidence>
<gene>
    <name evidence="2" type="ORF">ODALV1_LOCUS7536</name>
</gene>
<feature type="compositionally biased region" description="Polar residues" evidence="1">
    <location>
        <begin position="288"/>
        <end position="305"/>
    </location>
</feature>
<feature type="region of interest" description="Disordered" evidence="1">
    <location>
        <begin position="561"/>
        <end position="596"/>
    </location>
</feature>
<comment type="caution">
    <text evidence="2">The sequence shown here is derived from an EMBL/GenBank/DDBJ whole genome shotgun (WGS) entry which is preliminary data.</text>
</comment>
<feature type="region of interest" description="Disordered" evidence="1">
    <location>
        <begin position="815"/>
        <end position="886"/>
    </location>
</feature>
<reference evidence="2 3" key="1">
    <citation type="submission" date="2024-08" db="EMBL/GenBank/DDBJ databases">
        <authorList>
            <person name="Cucini C."/>
            <person name="Frati F."/>
        </authorList>
    </citation>
    <scope>NUCLEOTIDE SEQUENCE [LARGE SCALE GENOMIC DNA]</scope>
</reference>
<feature type="compositionally biased region" description="Basic and acidic residues" evidence="1">
    <location>
        <begin position="850"/>
        <end position="867"/>
    </location>
</feature>
<feature type="compositionally biased region" description="Basic and acidic residues" evidence="1">
    <location>
        <begin position="387"/>
        <end position="397"/>
    </location>
</feature>
<feature type="compositionally biased region" description="Polar residues" evidence="1">
    <location>
        <begin position="948"/>
        <end position="978"/>
    </location>
</feature>
<dbReference type="Pfam" id="PF16025">
    <property type="entry name" value="CaM_bind"/>
    <property type="match status" value="1"/>
</dbReference>
<sequence>MDTTTSTIAMEDVCRSTYVSCIKVDGKPILPPIMTDERRQEMRRYKELAILKEKQLEEKKDSVIVTLTHKTFDTNAASEEADENQLAASGRRSVSTSPIRGVPVTSTPRIDRLHSATLIDVTNTLKSEDEVLKEENGVTVPNIEKVDSFSGSFNTSGVPEGVLRERKIVQQLDFNNSLSSANSGSSVALSYDGDEEKADGSGSSDNGSGDNFASAASSTGTFVIRRSEPAKVSQSEEVAGSQVATSDDDIENEENVPLTVLRKPSLEEPIFKRKRPAKYFDEADDGKLNSTTPKSSFPISTLPNSIPDLQSAENPLTGTLKFSPVANTNFSAMAKSLTNEFTQKFANLLASSSSKNSGQSYNVTLSKNIPSSADEQVADSDAVSNSSDKENINSLSKEDCRKHVRKLSYTLATPSAALLDAVSKDKNFAQTLETVPSAPSSNVPSAYQSPEKPTEVENINATLYEEVIDAPKLDRVNMKLQELHLGQGKQAHLQRFLGDQGLENTQVTESTDQVEVILKQMQKEHENKLQQLAEQHRLQELQIRKQFESDLEKLKEKLSSTLNTTGSSKSYKTSPTSLAESINLSTRSPRPHTATSTASLLLSEETMNCKKIPTSEMSGVSGLERTKSEATSIYQFTGNSGMSSSSTFVGLVGTTDLAGVGLSKLQSRMQLMSPSLFRVPADARSPLLKGLVFPDPLDKPRPPIRIPTKAFDASMKPKFDRLSAAVKGYLTRRLLHTEKVQIIVQTIRDTVDLLLRLYEEVPTIGSNHTVKPQDANLHQMLIQQLTGACQSFHDVFFKLSTKERMAIIATDREKSKAKALRNLSSPSRRNISNATLKSLERRMSHRLTSPKRDNKKYRGPEKSKDPLPHGSQSVKPKPVKNFNISPKRRRISYWDEKSVKRSTSTTFLAGKSDLNGNNFKTPMDSARSQTSLASSSRSTRSYYPPTVGSGSETFVVPSSTPTGRSVLTSSNNASKAQYSSSSARRDSSSRSVSARSTQSTVTTYSTTGRFKASLSKQPWKSERH</sequence>
<feature type="region of interest" description="Disordered" evidence="1">
    <location>
        <begin position="76"/>
        <end position="106"/>
    </location>
</feature>
<feature type="compositionally biased region" description="Polar residues" evidence="1">
    <location>
        <begin position="822"/>
        <end position="836"/>
    </location>
</feature>
<dbReference type="InterPro" id="IPR033207">
    <property type="entry name" value="CCP110"/>
</dbReference>
<protein>
    <recommendedName>
        <fullName evidence="4">Centriolar coiled-coil protein of 110 kDa</fullName>
    </recommendedName>
</protein>
<dbReference type="PANTHER" id="PTHR13594">
    <property type="entry name" value="CENTRIOLAR COILED-COIL PROTEIN OF 110 KDA"/>
    <property type="match status" value="1"/>
</dbReference>
<feature type="region of interest" description="Disordered" evidence="1">
    <location>
        <begin position="372"/>
        <end position="397"/>
    </location>
</feature>
<feature type="compositionally biased region" description="Low complexity" evidence="1">
    <location>
        <begin position="925"/>
        <end position="941"/>
    </location>
</feature>
<evidence type="ECO:0008006" key="4">
    <source>
        <dbReference type="Google" id="ProtNLM"/>
    </source>
</evidence>
<feature type="region of interest" description="Disordered" evidence="1">
    <location>
        <begin position="283"/>
        <end position="305"/>
    </location>
</feature>